<protein>
    <submittedName>
        <fullName evidence="2">Uncharacterized protein</fullName>
    </submittedName>
</protein>
<evidence type="ECO:0000256" key="1">
    <source>
        <dbReference type="SAM" id="Phobius"/>
    </source>
</evidence>
<sequence>MVKKENYMKRIGVLLFTLCVLYMLCVLSILSCKQEVDNQPGKKRDAAQLEVVQPRSRDRVVTPPRRNVHLPPPVPFLSKENKDDNVQAIGNRELPPLEDDIKIVKIETAEQAYKLLSDRVVKYEAKLSGEHDAFAEEKYLYGILYDIVSPVFEDPYKKDEVFAALGHDFKALEALDNILDLLVDPDKNTYNFVLYKLFRDCREITEFTEQVLSEILDEDGLAKIKSKGMNAMLNVYANLEQFISTRESVISKLQEQIILAATSADAKFVTDKLNGIVEHKTEIQIGILAMMSLKIAIRKAVNAH</sequence>
<keyword evidence="2" id="KW-0614">Plasmid</keyword>
<accession>W5SB96</accession>
<dbReference type="HOGENOM" id="CLU_914209_0_0_12"/>
<name>W5SB96_9SPIR</name>
<dbReference type="AlphaFoldDB" id="W5SB96"/>
<geneLocation type="plasmid" evidence="2">
    <name>unnamed</name>
</geneLocation>
<keyword evidence="1" id="KW-1133">Transmembrane helix</keyword>
<proteinExistence type="predicted"/>
<keyword evidence="1" id="KW-0812">Transmembrane</keyword>
<feature type="transmembrane region" description="Helical" evidence="1">
    <location>
        <begin position="12"/>
        <end position="30"/>
    </location>
</feature>
<organism evidence="2">
    <name type="scientific">Borrelia nietonii YOR</name>
    <dbReference type="NCBI Taxonomy" id="1293576"/>
    <lineage>
        <taxon>Bacteria</taxon>
        <taxon>Pseudomonadati</taxon>
        <taxon>Spirochaetota</taxon>
        <taxon>Spirochaetia</taxon>
        <taxon>Spirochaetales</taxon>
        <taxon>Borreliaceae</taxon>
        <taxon>Borrelia</taxon>
        <taxon>Borrelia nietonii</taxon>
    </lineage>
</organism>
<dbReference type="EMBL" id="CP004154">
    <property type="protein sequence ID" value="AHH03973.1"/>
    <property type="molecule type" value="Genomic_DNA"/>
</dbReference>
<reference evidence="2" key="1">
    <citation type="submission" date="2013-02" db="EMBL/GenBank/DDBJ databases">
        <title>Comparative genomics of Borrelia species.</title>
        <authorList>
            <person name="Schwan T.G."/>
            <person name="Raffel S.J."/>
            <person name="Porcella S.F."/>
        </authorList>
    </citation>
    <scope>NUCLEOTIDE SEQUENCE</scope>
    <source>
        <strain evidence="2">YOR</strain>
        <plasmid evidence="2">unnamed</plasmid>
    </source>
</reference>
<keyword evidence="1" id="KW-0472">Membrane</keyword>
<dbReference type="PROSITE" id="PS51257">
    <property type="entry name" value="PROKAR_LIPOPROTEIN"/>
    <property type="match status" value="1"/>
</dbReference>
<gene>
    <name evidence="2" type="ORF">BHY_1022</name>
</gene>
<evidence type="ECO:0000313" key="2">
    <source>
        <dbReference type="EMBL" id="AHH03973.1"/>
    </source>
</evidence>